<dbReference type="PANTHER" id="PTHR11733:SF167">
    <property type="entry name" value="FI17812P1-RELATED"/>
    <property type="match status" value="1"/>
</dbReference>
<name>A0A1K1S1D2_9BACT</name>
<evidence type="ECO:0000313" key="13">
    <source>
        <dbReference type="Proteomes" id="UP001326715"/>
    </source>
</evidence>
<dbReference type="CDD" id="cd08662">
    <property type="entry name" value="M13"/>
    <property type="match status" value="1"/>
</dbReference>
<dbReference type="Proteomes" id="UP001326715">
    <property type="component" value="Chromosome"/>
</dbReference>
<dbReference type="EMBL" id="CP140154">
    <property type="protein sequence ID" value="WQG88158.1"/>
    <property type="molecule type" value="Genomic_DNA"/>
</dbReference>
<gene>
    <name evidence="10" type="ORF">SAMN05661012_04590</name>
    <name evidence="11" type="ORF">SR876_24840</name>
</gene>
<dbReference type="Gene3D" id="1.10.1380.10">
    <property type="entry name" value="Neutral endopeptidase , domain2"/>
    <property type="match status" value="1"/>
</dbReference>
<keyword evidence="13" id="KW-1185">Reference proteome</keyword>
<keyword evidence="7" id="KW-0482">Metalloprotease</keyword>
<evidence type="ECO:0000256" key="7">
    <source>
        <dbReference type="ARBA" id="ARBA00023049"/>
    </source>
</evidence>
<dbReference type="GO" id="GO:0005886">
    <property type="term" value="C:plasma membrane"/>
    <property type="evidence" value="ECO:0007669"/>
    <property type="project" value="TreeGrafter"/>
</dbReference>
<dbReference type="Gene3D" id="3.40.390.10">
    <property type="entry name" value="Collagenase (Catalytic Domain)"/>
    <property type="match status" value="1"/>
</dbReference>
<keyword evidence="4" id="KW-0479">Metal-binding</keyword>
<dbReference type="Proteomes" id="UP000183788">
    <property type="component" value="Unassembled WGS sequence"/>
</dbReference>
<dbReference type="InterPro" id="IPR008753">
    <property type="entry name" value="Peptidase_M13_N"/>
</dbReference>
<evidence type="ECO:0000256" key="1">
    <source>
        <dbReference type="ARBA" id="ARBA00001947"/>
    </source>
</evidence>
<dbReference type="GO" id="GO:0016485">
    <property type="term" value="P:protein processing"/>
    <property type="evidence" value="ECO:0007669"/>
    <property type="project" value="TreeGrafter"/>
</dbReference>
<dbReference type="EC" id="3.4.24.-" evidence="11"/>
<evidence type="ECO:0000256" key="5">
    <source>
        <dbReference type="ARBA" id="ARBA00022801"/>
    </source>
</evidence>
<dbReference type="GO" id="GO:0004222">
    <property type="term" value="F:metalloendopeptidase activity"/>
    <property type="evidence" value="ECO:0007669"/>
    <property type="project" value="InterPro"/>
</dbReference>
<dbReference type="PRINTS" id="PR00786">
    <property type="entry name" value="NEPRILYSIN"/>
</dbReference>
<reference evidence="11 13" key="2">
    <citation type="submission" date="2023-11" db="EMBL/GenBank/DDBJ databases">
        <title>MicrobeMod: A computational toolkit for identifying prokaryotic methylation and restriction-modification with nanopore sequencing.</title>
        <authorList>
            <person name="Crits-Christoph A."/>
            <person name="Kang S.C."/>
            <person name="Lee H."/>
            <person name="Ostrov N."/>
        </authorList>
    </citation>
    <scope>NUCLEOTIDE SEQUENCE [LARGE SCALE GENOMIC DNA]</scope>
    <source>
        <strain evidence="11 13">ATCC 23090</strain>
    </source>
</reference>
<evidence type="ECO:0000313" key="10">
    <source>
        <dbReference type="EMBL" id="SFW78153.1"/>
    </source>
</evidence>
<evidence type="ECO:0000256" key="2">
    <source>
        <dbReference type="ARBA" id="ARBA00007357"/>
    </source>
</evidence>
<organism evidence="10 12">
    <name type="scientific">Chitinophaga sancti</name>
    <dbReference type="NCBI Taxonomy" id="1004"/>
    <lineage>
        <taxon>Bacteria</taxon>
        <taxon>Pseudomonadati</taxon>
        <taxon>Bacteroidota</taxon>
        <taxon>Chitinophagia</taxon>
        <taxon>Chitinophagales</taxon>
        <taxon>Chitinophagaceae</taxon>
        <taxon>Chitinophaga</taxon>
    </lineage>
</organism>
<evidence type="ECO:0000259" key="8">
    <source>
        <dbReference type="Pfam" id="PF01431"/>
    </source>
</evidence>
<evidence type="ECO:0000259" key="9">
    <source>
        <dbReference type="Pfam" id="PF05649"/>
    </source>
</evidence>
<dbReference type="AlphaFoldDB" id="A0A1K1S1D2"/>
<dbReference type="InterPro" id="IPR024079">
    <property type="entry name" value="MetalloPept_cat_dom_sf"/>
</dbReference>
<dbReference type="STRING" id="1004.SAMN05661012_04590"/>
<dbReference type="PANTHER" id="PTHR11733">
    <property type="entry name" value="ZINC METALLOPROTEASE FAMILY M13 NEPRILYSIN-RELATED"/>
    <property type="match status" value="1"/>
</dbReference>
<sequence>MRKLFLLPIVLAFFVACQNRVNEKPFIAIEGIDSTIKPGDDFYNYVNLKWYDTAQIPPSQSGVGAYRFMNYQQRLKLQGILDSVSKSSNPAGSLEQKIGDFYASGMDTNTINQRGFEPLKAGLSKINAIGSVSEMLVFIAEQTKLSNSSLIEFQVSADQDNSSMNIGHLYQTGIGMPDRDYYFKTDTATLAIQQAYKKCITELFTLTGTEAALAEKNALLVYNIQKQLATAHKTNIELRDIKNNFHKIALTDLNKQQPNIGWASYFQHLGASFDSLDVAQPGYYEKLNTLLKTVPLEDWKLYLSINYISSYADYLSKPFVDVAFAYNKALTGQAVQKTRGESMSGVVDTYLGMALGQLYTKLYFPESAKTRMLELVNNLQKAFSNRVDHLDWMSDSTKQKAKEKLFAITKKIGYPDKWRDYKNVSIVKGKYFENVVSAAANNFQYNLGKLGKPVDKTEWFTTPSTVTAYNNPYANEIVFPAGILQPPYFDNNADDALNYGGIGMVIGHEMTHTFDDQGAQFDKNGNVKSWWTAEDYAKFKAKTQQVVDLYSQFTVLDSMHVKGALTVGENTADLSGIAVAYDAFKMTKQGQDTTKIGGFTPDQRFFFSIARIWRVKMKDEYMRYWVNNDPHSPPMWRVNGPLMNIAAFYTAFHVQPGDKMYLEEGKRIKIW</sequence>
<evidence type="ECO:0000256" key="6">
    <source>
        <dbReference type="ARBA" id="ARBA00022833"/>
    </source>
</evidence>
<accession>A0A1K1S1D2</accession>
<dbReference type="PROSITE" id="PS51885">
    <property type="entry name" value="NEPRILYSIN"/>
    <property type="match status" value="1"/>
</dbReference>
<dbReference type="OrthoDB" id="9775677at2"/>
<comment type="cofactor">
    <cofactor evidence="1">
        <name>Zn(2+)</name>
        <dbReference type="ChEBI" id="CHEBI:29105"/>
    </cofactor>
</comment>
<dbReference type="PROSITE" id="PS51257">
    <property type="entry name" value="PROKAR_LIPOPROTEIN"/>
    <property type="match status" value="1"/>
</dbReference>
<dbReference type="RefSeq" id="WP_072363563.1">
    <property type="nucleotide sequence ID" value="NZ_CP139972.1"/>
</dbReference>
<dbReference type="EMBL" id="FPIZ01000016">
    <property type="protein sequence ID" value="SFW78153.1"/>
    <property type="molecule type" value="Genomic_DNA"/>
</dbReference>
<protein>
    <submittedName>
        <fullName evidence="11">M13 family metallopeptidase</fullName>
        <ecNumber evidence="11">3.4.24.-</ecNumber>
    </submittedName>
    <submittedName>
        <fullName evidence="10">Putative endopeptidase</fullName>
    </submittedName>
</protein>
<dbReference type="Pfam" id="PF01431">
    <property type="entry name" value="Peptidase_M13"/>
    <property type="match status" value="1"/>
</dbReference>
<comment type="similarity">
    <text evidence="2">Belongs to the peptidase M13 family.</text>
</comment>
<keyword evidence="6" id="KW-0862">Zinc</keyword>
<evidence type="ECO:0000256" key="4">
    <source>
        <dbReference type="ARBA" id="ARBA00022723"/>
    </source>
</evidence>
<dbReference type="GO" id="GO:0046872">
    <property type="term" value="F:metal ion binding"/>
    <property type="evidence" value="ECO:0007669"/>
    <property type="project" value="UniProtKB-KW"/>
</dbReference>
<dbReference type="SUPFAM" id="SSF55486">
    <property type="entry name" value="Metalloproteases ('zincins'), catalytic domain"/>
    <property type="match status" value="1"/>
</dbReference>
<proteinExistence type="inferred from homology"/>
<evidence type="ECO:0000313" key="12">
    <source>
        <dbReference type="Proteomes" id="UP000183788"/>
    </source>
</evidence>
<dbReference type="Pfam" id="PF05649">
    <property type="entry name" value="Peptidase_M13_N"/>
    <property type="match status" value="1"/>
</dbReference>
<feature type="domain" description="Peptidase M13 C-terminal" evidence="8">
    <location>
        <begin position="468"/>
        <end position="668"/>
    </location>
</feature>
<dbReference type="InterPro" id="IPR000718">
    <property type="entry name" value="Peptidase_M13"/>
</dbReference>
<feature type="domain" description="Peptidase M13 N-terminal" evidence="9">
    <location>
        <begin position="38"/>
        <end position="415"/>
    </location>
</feature>
<keyword evidence="5 11" id="KW-0378">Hydrolase</keyword>
<evidence type="ECO:0000256" key="3">
    <source>
        <dbReference type="ARBA" id="ARBA00022670"/>
    </source>
</evidence>
<keyword evidence="3" id="KW-0645">Protease</keyword>
<dbReference type="InterPro" id="IPR018497">
    <property type="entry name" value="Peptidase_M13_C"/>
</dbReference>
<evidence type="ECO:0000313" key="11">
    <source>
        <dbReference type="EMBL" id="WQG88158.1"/>
    </source>
</evidence>
<dbReference type="InterPro" id="IPR042089">
    <property type="entry name" value="Peptidase_M13_dom_2"/>
</dbReference>
<reference evidence="10 12" key="1">
    <citation type="submission" date="2016-11" db="EMBL/GenBank/DDBJ databases">
        <authorList>
            <person name="Jaros S."/>
            <person name="Januszkiewicz K."/>
            <person name="Wedrychowicz H."/>
        </authorList>
    </citation>
    <scope>NUCLEOTIDE SEQUENCE [LARGE SCALE GENOMIC DNA]</scope>
    <source>
        <strain evidence="10 12">DSM 784</strain>
    </source>
</reference>